<name>A0A7D5PE03_9EURY</name>
<dbReference type="InterPro" id="IPR040624">
    <property type="entry name" value="HalOD1"/>
</dbReference>
<evidence type="ECO:0000313" key="2">
    <source>
        <dbReference type="EMBL" id="QLH85065.1"/>
    </source>
</evidence>
<protein>
    <recommendedName>
        <fullName evidence="1">Halobacterial output domain-containing protein</fullName>
    </recommendedName>
</protein>
<evidence type="ECO:0000313" key="3">
    <source>
        <dbReference type="Proteomes" id="UP000509346"/>
    </source>
</evidence>
<dbReference type="KEGG" id="hpel:HZS54_20390"/>
<gene>
    <name evidence="2" type="ORF">HZS54_20390</name>
</gene>
<dbReference type="Pfam" id="PF18545">
    <property type="entry name" value="HalOD1"/>
    <property type="match status" value="1"/>
</dbReference>
<accession>A0A7D5PE03</accession>
<dbReference type="EMBL" id="CP058909">
    <property type="protein sequence ID" value="QLH85065.1"/>
    <property type="molecule type" value="Genomic_DNA"/>
</dbReference>
<feature type="domain" description="Halobacterial output" evidence="1">
    <location>
        <begin position="20"/>
        <end position="84"/>
    </location>
</feature>
<dbReference type="AlphaFoldDB" id="A0A7D5PE03"/>
<dbReference type="Proteomes" id="UP000509346">
    <property type="component" value="Chromosome"/>
</dbReference>
<keyword evidence="3" id="KW-1185">Reference proteome</keyword>
<reference evidence="2 3" key="1">
    <citation type="submission" date="2020-07" db="EMBL/GenBank/DDBJ databases">
        <title>Halosimplex litoreum sp. nov. and Halosimplex rubrum sp. nov., isolated from different salt environments.</title>
        <authorList>
            <person name="Cui H."/>
        </authorList>
    </citation>
    <scope>NUCLEOTIDE SEQUENCE [LARGE SCALE GENOMIC DNA]</scope>
    <source>
        <strain evidence="2 3">R2</strain>
    </source>
</reference>
<sequence>MDGLSQECVAVRRTYDSTATNPSIAVLEALADIKNKRPEELSGPNQPRLYDKVDTDALDQLLTDSEDLTVSFQFEQYRIRVTERELTVTLE</sequence>
<proteinExistence type="predicted"/>
<evidence type="ECO:0000259" key="1">
    <source>
        <dbReference type="Pfam" id="PF18545"/>
    </source>
</evidence>
<organism evidence="2 3">
    <name type="scientific">Halosimplex pelagicum</name>
    <dbReference type="NCBI Taxonomy" id="869886"/>
    <lineage>
        <taxon>Archaea</taxon>
        <taxon>Methanobacteriati</taxon>
        <taxon>Methanobacteriota</taxon>
        <taxon>Stenosarchaea group</taxon>
        <taxon>Halobacteria</taxon>
        <taxon>Halobacteriales</taxon>
        <taxon>Haloarculaceae</taxon>
        <taxon>Halosimplex</taxon>
    </lineage>
</organism>